<evidence type="ECO:0000313" key="3">
    <source>
        <dbReference type="Proteomes" id="UP001632038"/>
    </source>
</evidence>
<dbReference type="Proteomes" id="UP001632038">
    <property type="component" value="Unassembled WGS sequence"/>
</dbReference>
<reference evidence="3" key="1">
    <citation type="journal article" date="2024" name="IScience">
        <title>Strigolactones Initiate the Formation of Haustorium-like Structures in Castilleja.</title>
        <authorList>
            <person name="Buerger M."/>
            <person name="Peterson D."/>
            <person name="Chory J."/>
        </authorList>
    </citation>
    <scope>NUCLEOTIDE SEQUENCE [LARGE SCALE GENOMIC DNA]</scope>
</reference>
<name>A0ABD3BYW2_9LAMI</name>
<evidence type="ECO:0000313" key="2">
    <source>
        <dbReference type="EMBL" id="KAL3622484.1"/>
    </source>
</evidence>
<keyword evidence="3" id="KW-1185">Reference proteome</keyword>
<feature type="compositionally biased region" description="Acidic residues" evidence="1">
    <location>
        <begin position="41"/>
        <end position="53"/>
    </location>
</feature>
<protein>
    <submittedName>
        <fullName evidence="2">Uncharacterized protein</fullName>
    </submittedName>
</protein>
<dbReference type="AlphaFoldDB" id="A0ABD3BYW2"/>
<comment type="caution">
    <text evidence="2">The sequence shown here is derived from an EMBL/GenBank/DDBJ whole genome shotgun (WGS) entry which is preliminary data.</text>
</comment>
<gene>
    <name evidence="2" type="ORF">CASFOL_033895</name>
</gene>
<dbReference type="EMBL" id="JAVIJP010000060">
    <property type="protein sequence ID" value="KAL3622484.1"/>
    <property type="molecule type" value="Genomic_DNA"/>
</dbReference>
<evidence type="ECO:0000256" key="1">
    <source>
        <dbReference type="SAM" id="MobiDB-lite"/>
    </source>
</evidence>
<feature type="compositionally biased region" description="Basic and acidic residues" evidence="1">
    <location>
        <begin position="1"/>
        <end position="11"/>
    </location>
</feature>
<organism evidence="2 3">
    <name type="scientific">Castilleja foliolosa</name>
    <dbReference type="NCBI Taxonomy" id="1961234"/>
    <lineage>
        <taxon>Eukaryota</taxon>
        <taxon>Viridiplantae</taxon>
        <taxon>Streptophyta</taxon>
        <taxon>Embryophyta</taxon>
        <taxon>Tracheophyta</taxon>
        <taxon>Spermatophyta</taxon>
        <taxon>Magnoliopsida</taxon>
        <taxon>eudicotyledons</taxon>
        <taxon>Gunneridae</taxon>
        <taxon>Pentapetalae</taxon>
        <taxon>asterids</taxon>
        <taxon>lamiids</taxon>
        <taxon>Lamiales</taxon>
        <taxon>Orobanchaceae</taxon>
        <taxon>Pedicularideae</taxon>
        <taxon>Castillejinae</taxon>
        <taxon>Castilleja</taxon>
    </lineage>
</organism>
<feature type="region of interest" description="Disordered" evidence="1">
    <location>
        <begin position="1"/>
        <end position="70"/>
    </location>
</feature>
<sequence length="70" mass="7670">MQGQRDIDHDIVMGNDDGDNIYGGGDDNGQRNYSKSNIDGADIDMYSDSDVNTDSDGVPGWRRQGGTRRC</sequence>
<proteinExistence type="predicted"/>
<accession>A0ABD3BYW2</accession>